<dbReference type="Proteomes" id="UP000789833">
    <property type="component" value="Unassembled WGS sequence"/>
</dbReference>
<gene>
    <name evidence="1" type="ORF">BACCIP111883_01884</name>
</gene>
<dbReference type="EMBL" id="CAKJTJ010000008">
    <property type="protein sequence ID" value="CAG9621112.1"/>
    <property type="molecule type" value="Genomic_DNA"/>
</dbReference>
<reference evidence="1 2" key="1">
    <citation type="submission" date="2021-10" db="EMBL/GenBank/DDBJ databases">
        <authorList>
            <person name="Criscuolo A."/>
        </authorList>
    </citation>
    <scope>NUCLEOTIDE SEQUENCE [LARGE SCALE GENOMIC DNA]</scope>
    <source>
        <strain evidence="2">CIP 111883</strain>
    </source>
</reference>
<organism evidence="1 2">
    <name type="scientific">Sutcliffiella rhizosphaerae</name>
    <dbReference type="NCBI Taxonomy" id="2880967"/>
    <lineage>
        <taxon>Bacteria</taxon>
        <taxon>Bacillati</taxon>
        <taxon>Bacillota</taxon>
        <taxon>Bacilli</taxon>
        <taxon>Bacillales</taxon>
        <taxon>Bacillaceae</taxon>
        <taxon>Sutcliffiella</taxon>
    </lineage>
</organism>
<comment type="caution">
    <text evidence="1">The sequence shown here is derived from an EMBL/GenBank/DDBJ whole genome shotgun (WGS) entry which is preliminary data.</text>
</comment>
<evidence type="ECO:0000313" key="2">
    <source>
        <dbReference type="Proteomes" id="UP000789833"/>
    </source>
</evidence>
<keyword evidence="2" id="KW-1185">Reference proteome</keyword>
<evidence type="ECO:0000313" key="1">
    <source>
        <dbReference type="EMBL" id="CAG9621112.1"/>
    </source>
</evidence>
<evidence type="ECO:0008006" key="3">
    <source>
        <dbReference type="Google" id="ProtNLM"/>
    </source>
</evidence>
<accession>A0ABM8YMD5</accession>
<protein>
    <recommendedName>
        <fullName evidence="3">Helix-turn-helix domain-containing protein</fullName>
    </recommendedName>
</protein>
<sequence>MKIKVRSWRLLTAQDKMFILKALSRHSQMKVGA</sequence>
<proteinExistence type="predicted"/>
<name>A0ABM8YMD5_9BACI</name>